<evidence type="ECO:0000256" key="1">
    <source>
        <dbReference type="SAM" id="Phobius"/>
    </source>
</evidence>
<proteinExistence type="predicted"/>
<accession>A0A553PPN0</accession>
<evidence type="ECO:0000313" key="3">
    <source>
        <dbReference type="Proteomes" id="UP000318571"/>
    </source>
</evidence>
<comment type="caution">
    <text evidence="2">The sequence shown here is derived from an EMBL/GenBank/DDBJ whole genome shotgun (WGS) entry which is preliminary data.</text>
</comment>
<sequence>MDALINNVVNEDLRQVRVFSSFPLGLCLLLIVSGLAVEARRFGQGRSRSSGSTRGKRYLSQYQSHGSNYNRHWNNPFRTIQVANAANEKLFQYRGLRDITCVPAQMCQTMYGSSPEHFTQYGYVSPEQYNCLSLDGVTLCITDGNANPSTTPVPVTTTTSPTTSKPSYQLPCVEAYLCKVSESEKVCRVPSNLEHHPKYDFFDGNDNRSMVGHQHSIHDYGQSLVDTIYNRCQPLVDAFNDY</sequence>
<evidence type="ECO:0000313" key="2">
    <source>
        <dbReference type="EMBL" id="TRY79644.1"/>
    </source>
</evidence>
<keyword evidence="1" id="KW-1133">Transmembrane helix</keyword>
<keyword evidence="1" id="KW-0812">Transmembrane</keyword>
<dbReference type="EMBL" id="VCGU01000002">
    <property type="protein sequence ID" value="TRY79644.1"/>
    <property type="molecule type" value="Genomic_DNA"/>
</dbReference>
<organism evidence="2 3">
    <name type="scientific">Tigriopus californicus</name>
    <name type="common">Marine copepod</name>
    <dbReference type="NCBI Taxonomy" id="6832"/>
    <lineage>
        <taxon>Eukaryota</taxon>
        <taxon>Metazoa</taxon>
        <taxon>Ecdysozoa</taxon>
        <taxon>Arthropoda</taxon>
        <taxon>Crustacea</taxon>
        <taxon>Multicrustacea</taxon>
        <taxon>Hexanauplia</taxon>
        <taxon>Copepoda</taxon>
        <taxon>Harpacticoida</taxon>
        <taxon>Harpacticidae</taxon>
        <taxon>Tigriopus</taxon>
    </lineage>
</organism>
<protein>
    <submittedName>
        <fullName evidence="2">Uncharacterized protein</fullName>
    </submittedName>
</protein>
<keyword evidence="1" id="KW-0472">Membrane</keyword>
<reference evidence="2 3" key="1">
    <citation type="journal article" date="2018" name="Nat. Ecol. Evol.">
        <title>Genomic signatures of mitonuclear coevolution across populations of Tigriopus californicus.</title>
        <authorList>
            <person name="Barreto F.S."/>
            <person name="Watson E.T."/>
            <person name="Lima T.G."/>
            <person name="Willett C.S."/>
            <person name="Edmands S."/>
            <person name="Li W."/>
            <person name="Burton R.S."/>
        </authorList>
    </citation>
    <scope>NUCLEOTIDE SEQUENCE [LARGE SCALE GENOMIC DNA]</scope>
    <source>
        <strain evidence="2 3">San Diego</strain>
    </source>
</reference>
<dbReference type="AlphaFoldDB" id="A0A553PPN0"/>
<dbReference type="Proteomes" id="UP000318571">
    <property type="component" value="Chromosome 6"/>
</dbReference>
<name>A0A553PPN0_TIGCA</name>
<feature type="transmembrane region" description="Helical" evidence="1">
    <location>
        <begin position="20"/>
        <end position="39"/>
    </location>
</feature>
<keyword evidence="3" id="KW-1185">Reference proteome</keyword>
<gene>
    <name evidence="2" type="ORF">TCAL_12604</name>
</gene>